<organism evidence="1 2">
    <name type="scientific">Paenibacillus mesotrionivorans</name>
    <dbReference type="NCBI Taxonomy" id="3160968"/>
    <lineage>
        <taxon>Bacteria</taxon>
        <taxon>Bacillati</taxon>
        <taxon>Bacillota</taxon>
        <taxon>Bacilli</taxon>
        <taxon>Bacillales</taxon>
        <taxon>Paenibacillaceae</taxon>
        <taxon>Paenibacillus</taxon>
    </lineage>
</organism>
<protein>
    <submittedName>
        <fullName evidence="1">Substrate-binding domain-containing protein</fullName>
    </submittedName>
</protein>
<reference evidence="1" key="1">
    <citation type="submission" date="2024-12" db="EMBL/GenBank/DDBJ databases">
        <authorList>
            <person name="Wu N."/>
        </authorList>
    </citation>
    <scope>NUCLEOTIDE SEQUENCE</scope>
    <source>
        <strain evidence="1">P15</strain>
    </source>
</reference>
<gene>
    <name evidence="1" type="ORF">ACI1P1_08610</name>
</gene>
<proteinExistence type="predicted"/>
<keyword evidence="2" id="KW-1185">Reference proteome</keyword>
<dbReference type="Proteomes" id="UP001631969">
    <property type="component" value="Unassembled WGS sequence"/>
</dbReference>
<dbReference type="EMBL" id="JBJURJ010000005">
    <property type="protein sequence ID" value="MFM9328344.1"/>
    <property type="molecule type" value="Genomic_DNA"/>
</dbReference>
<sequence length="532" mass="58267">MSSTPDHQSLRPGYIVNIVLIIFLALPLLLSLVFVPLLMSNAFHAGGEYGLGQLSLVFVIPLAVGAVAGIAFCTGSRSKPTSPWARYVPVAAPLVLLLIIAVYAYTVSNGNYNSPAWGVFAWANPAYLIVNLLLVLGGLGGLMPVHELSAAAGFVLGFVWWDIRSRRSSGRTVAWRAAGCLIAIAACTWLFIGIANKEQIQDGIAKLRYGEAGMKTDLSEYDLSKIAPFKKNNGLATLGHKPQLSFTDLNEMPRLDGATALYPIYAAFAETVYEGLGEWNKQNTATETRHNVYVSVDEFPYSIVMCTTTPNAYENLINKKADIIIVAEPSQAQLEVVRSRQEELVMTPLGSDAFVFFANKNNPVKDLSIQEIRDIYTGKITNWNEVGGKNLDILPYQRPQDSGSQTTMQNKVMKGLEMMEPDTISRAGGMGEVISKVASYRNSKNALGYTFMYYASSMVKDNRIKYLAVNGIKPSPDTIRDGSYPFAGHFYAVTLKSNTSPQVKKMLDWMTSPEGQELVEKTGYVPVKSSSN</sequence>
<evidence type="ECO:0000313" key="1">
    <source>
        <dbReference type="EMBL" id="MFM9328344.1"/>
    </source>
</evidence>
<accession>A0ACC7NWE4</accession>
<name>A0ACC7NWE4_9BACL</name>
<evidence type="ECO:0000313" key="2">
    <source>
        <dbReference type="Proteomes" id="UP001631969"/>
    </source>
</evidence>
<comment type="caution">
    <text evidence="1">The sequence shown here is derived from an EMBL/GenBank/DDBJ whole genome shotgun (WGS) entry which is preliminary data.</text>
</comment>